<keyword evidence="2" id="KW-1185">Reference proteome</keyword>
<gene>
    <name evidence="1" type="ORF">L1987_14446</name>
</gene>
<organism evidence="1 2">
    <name type="scientific">Smallanthus sonchifolius</name>
    <dbReference type="NCBI Taxonomy" id="185202"/>
    <lineage>
        <taxon>Eukaryota</taxon>
        <taxon>Viridiplantae</taxon>
        <taxon>Streptophyta</taxon>
        <taxon>Embryophyta</taxon>
        <taxon>Tracheophyta</taxon>
        <taxon>Spermatophyta</taxon>
        <taxon>Magnoliopsida</taxon>
        <taxon>eudicotyledons</taxon>
        <taxon>Gunneridae</taxon>
        <taxon>Pentapetalae</taxon>
        <taxon>asterids</taxon>
        <taxon>campanulids</taxon>
        <taxon>Asterales</taxon>
        <taxon>Asteraceae</taxon>
        <taxon>Asteroideae</taxon>
        <taxon>Heliantheae alliance</taxon>
        <taxon>Millerieae</taxon>
        <taxon>Smallanthus</taxon>
    </lineage>
</organism>
<name>A0ACB9J517_9ASTR</name>
<comment type="caution">
    <text evidence="1">The sequence shown here is derived from an EMBL/GenBank/DDBJ whole genome shotgun (WGS) entry which is preliminary data.</text>
</comment>
<protein>
    <submittedName>
        <fullName evidence="1">Uncharacterized protein</fullName>
    </submittedName>
</protein>
<reference evidence="2" key="1">
    <citation type="journal article" date="2022" name="Mol. Ecol. Resour.">
        <title>The genomes of chicory, endive, great burdock and yacon provide insights into Asteraceae palaeo-polyploidization history and plant inulin production.</title>
        <authorList>
            <person name="Fan W."/>
            <person name="Wang S."/>
            <person name="Wang H."/>
            <person name="Wang A."/>
            <person name="Jiang F."/>
            <person name="Liu H."/>
            <person name="Zhao H."/>
            <person name="Xu D."/>
            <person name="Zhang Y."/>
        </authorList>
    </citation>
    <scope>NUCLEOTIDE SEQUENCE [LARGE SCALE GENOMIC DNA]</scope>
    <source>
        <strain evidence="2">cv. Yunnan</strain>
    </source>
</reference>
<sequence length="84" mass="9777">MEAWILCVCYIWYSFSSIKDVVFNMLLEELTDTCQSLLDPLNPITPPLPPDLSYKSFPLAHSLPITRRISLFHFTLRWSSSTLR</sequence>
<dbReference type="EMBL" id="CM042022">
    <property type="protein sequence ID" value="KAI3814801.1"/>
    <property type="molecule type" value="Genomic_DNA"/>
</dbReference>
<accession>A0ACB9J517</accession>
<evidence type="ECO:0000313" key="1">
    <source>
        <dbReference type="EMBL" id="KAI3814801.1"/>
    </source>
</evidence>
<dbReference type="Proteomes" id="UP001056120">
    <property type="component" value="Linkage Group LG05"/>
</dbReference>
<reference evidence="1 2" key="2">
    <citation type="journal article" date="2022" name="Mol. Ecol. Resour.">
        <title>The genomes of chicory, endive, great burdock and yacon provide insights into Asteraceae paleo-polyploidization history and plant inulin production.</title>
        <authorList>
            <person name="Fan W."/>
            <person name="Wang S."/>
            <person name="Wang H."/>
            <person name="Wang A."/>
            <person name="Jiang F."/>
            <person name="Liu H."/>
            <person name="Zhao H."/>
            <person name="Xu D."/>
            <person name="Zhang Y."/>
        </authorList>
    </citation>
    <scope>NUCLEOTIDE SEQUENCE [LARGE SCALE GENOMIC DNA]</scope>
    <source>
        <strain evidence="2">cv. Yunnan</strain>
        <tissue evidence="1">Leaves</tissue>
    </source>
</reference>
<evidence type="ECO:0000313" key="2">
    <source>
        <dbReference type="Proteomes" id="UP001056120"/>
    </source>
</evidence>
<proteinExistence type="predicted"/>